<dbReference type="CDD" id="cd06433">
    <property type="entry name" value="GT_2_WfgS_like"/>
    <property type="match status" value="1"/>
</dbReference>
<dbReference type="EC" id="2.4.1.-" evidence="3"/>
<comment type="caution">
    <text evidence="3">The sequence shown here is derived from an EMBL/GenBank/DDBJ whole genome shotgun (WGS) entry which is preliminary data.</text>
</comment>
<name>A0A644VP01_9ZZZZ</name>
<reference evidence="3" key="1">
    <citation type="submission" date="2019-08" db="EMBL/GenBank/DDBJ databases">
        <authorList>
            <person name="Kucharzyk K."/>
            <person name="Murdoch R.W."/>
            <person name="Higgins S."/>
            <person name="Loffler F."/>
        </authorList>
    </citation>
    <scope>NUCLEOTIDE SEQUENCE</scope>
</reference>
<protein>
    <submittedName>
        <fullName evidence="3">PGL/p-HBAD biosynthesis glycosyltransferase</fullName>
        <ecNumber evidence="3">2.4.1.-</ecNumber>
    </submittedName>
</protein>
<evidence type="ECO:0000313" key="3">
    <source>
        <dbReference type="EMBL" id="MPL93086.1"/>
    </source>
</evidence>
<evidence type="ECO:0000256" key="1">
    <source>
        <dbReference type="SAM" id="Phobius"/>
    </source>
</evidence>
<proteinExistence type="predicted"/>
<keyword evidence="3" id="KW-0808">Transferase</keyword>
<accession>A0A644VP01</accession>
<keyword evidence="1" id="KW-0812">Transmembrane</keyword>
<dbReference type="Pfam" id="PF00535">
    <property type="entry name" value="Glycos_transf_2"/>
    <property type="match status" value="1"/>
</dbReference>
<feature type="transmembrane region" description="Helical" evidence="1">
    <location>
        <begin position="222"/>
        <end position="241"/>
    </location>
</feature>
<feature type="domain" description="Glycosyltransferase 2-like" evidence="2">
    <location>
        <begin position="7"/>
        <end position="148"/>
    </location>
</feature>
<keyword evidence="3" id="KW-0328">Glycosyltransferase</keyword>
<dbReference type="PANTHER" id="PTHR22916">
    <property type="entry name" value="GLYCOSYLTRANSFERASE"/>
    <property type="match status" value="1"/>
</dbReference>
<dbReference type="PANTHER" id="PTHR22916:SF67">
    <property type="entry name" value="COLANIC ACID BIOSYNTHESIS GLYCOSYL TRANSFERASE WCAE-RELATED"/>
    <property type="match status" value="1"/>
</dbReference>
<gene>
    <name evidence="3" type="ORF">SDC9_39211</name>
</gene>
<dbReference type="Gene3D" id="3.90.550.10">
    <property type="entry name" value="Spore Coat Polysaccharide Biosynthesis Protein SpsA, Chain A"/>
    <property type="match status" value="1"/>
</dbReference>
<dbReference type="AlphaFoldDB" id="A0A644VP01"/>
<dbReference type="InterPro" id="IPR001173">
    <property type="entry name" value="Glyco_trans_2-like"/>
</dbReference>
<dbReference type="GO" id="GO:0016757">
    <property type="term" value="F:glycosyltransferase activity"/>
    <property type="evidence" value="ECO:0007669"/>
    <property type="project" value="UniProtKB-KW"/>
</dbReference>
<keyword evidence="1" id="KW-1133">Transmembrane helix</keyword>
<evidence type="ECO:0000259" key="2">
    <source>
        <dbReference type="Pfam" id="PF00535"/>
    </source>
</evidence>
<keyword evidence="1" id="KW-0472">Membrane</keyword>
<dbReference type="SUPFAM" id="SSF53448">
    <property type="entry name" value="Nucleotide-diphospho-sugar transferases"/>
    <property type="match status" value="1"/>
</dbReference>
<sequence>MINPKVSIITVTFNAEKVLERTLRSIKKQDYNNIESIIIDGASTDGTLKIVEKYSDVVTKWISEKDNGLYDAMNKGISLATGDYVWFLNAGDTICKSDVLNYFFSKESFMRDVYYGETVIVDEDGKQIGDRRLKTKKNLTWKDFRMGMLVCHQSVLVKREIAPEYNPKYKIAADYEWVLESFKRAKYVLGTKYKITCYLEGGISRKNILKANKERYKIMKKYYGRIPTLWFNFLMVFRFLFTVAKLRRI</sequence>
<organism evidence="3">
    <name type="scientific">bioreactor metagenome</name>
    <dbReference type="NCBI Taxonomy" id="1076179"/>
    <lineage>
        <taxon>unclassified sequences</taxon>
        <taxon>metagenomes</taxon>
        <taxon>ecological metagenomes</taxon>
    </lineage>
</organism>
<dbReference type="EMBL" id="VSSQ01000380">
    <property type="protein sequence ID" value="MPL93086.1"/>
    <property type="molecule type" value="Genomic_DNA"/>
</dbReference>
<dbReference type="InterPro" id="IPR029044">
    <property type="entry name" value="Nucleotide-diphossugar_trans"/>
</dbReference>